<proteinExistence type="predicted"/>
<dbReference type="EMBL" id="LN890978">
    <property type="protein sequence ID" value="CUS13182.1"/>
    <property type="molecule type" value="Genomic_DNA"/>
</dbReference>
<gene>
    <name evidence="1" type="ORF">GSTUAT00002862001</name>
</gene>
<organism evidence="1 2">
    <name type="scientific">Tuber aestivum</name>
    <name type="common">summer truffle</name>
    <dbReference type="NCBI Taxonomy" id="59557"/>
    <lineage>
        <taxon>Eukaryota</taxon>
        <taxon>Fungi</taxon>
        <taxon>Dikarya</taxon>
        <taxon>Ascomycota</taxon>
        <taxon>Pezizomycotina</taxon>
        <taxon>Pezizomycetes</taxon>
        <taxon>Pezizales</taxon>
        <taxon>Tuberaceae</taxon>
        <taxon>Tuber</taxon>
    </lineage>
</organism>
<dbReference type="Proteomes" id="UP001412239">
    <property type="component" value="Unassembled WGS sequence"/>
</dbReference>
<name>A0A292Q019_9PEZI</name>
<dbReference type="AlphaFoldDB" id="A0A292Q019"/>
<reference evidence="1" key="1">
    <citation type="submission" date="2015-10" db="EMBL/GenBank/DDBJ databases">
        <authorList>
            <person name="Regsiter A."/>
            <person name="william w."/>
        </authorList>
    </citation>
    <scope>NUCLEOTIDE SEQUENCE</scope>
    <source>
        <strain evidence="1">Montdore</strain>
    </source>
</reference>
<evidence type="ECO:0000313" key="1">
    <source>
        <dbReference type="EMBL" id="CUS13182.1"/>
    </source>
</evidence>
<protein>
    <submittedName>
        <fullName evidence="1">Uncharacterized protein</fullName>
    </submittedName>
</protein>
<accession>A0A292Q019</accession>
<keyword evidence="2" id="KW-1185">Reference proteome</keyword>
<evidence type="ECO:0000313" key="2">
    <source>
        <dbReference type="Proteomes" id="UP001412239"/>
    </source>
</evidence>
<sequence length="65" mass="7290">MYESVILRIIPLENLPNLVSAILKGANVKRSNKLHLGLLRLIPQKLTAVGKHLPPQLLKDIFVQL</sequence>